<accession>A0A9K3JC46</accession>
<proteinExistence type="predicted"/>
<dbReference type="AlphaFoldDB" id="A0A9K3JC46"/>
<gene>
    <name evidence="1" type="ORF">HanXRQr2_Chr04g0183771</name>
</gene>
<reference evidence="1" key="2">
    <citation type="submission" date="2020-06" db="EMBL/GenBank/DDBJ databases">
        <title>Helianthus annuus Genome sequencing and assembly Release 2.</title>
        <authorList>
            <person name="Gouzy J."/>
            <person name="Langlade N."/>
            <person name="Munos S."/>
        </authorList>
    </citation>
    <scope>NUCLEOTIDE SEQUENCE</scope>
    <source>
        <tissue evidence="1">Leaves</tissue>
    </source>
</reference>
<evidence type="ECO:0000313" key="1">
    <source>
        <dbReference type="EMBL" id="KAF5811645.1"/>
    </source>
</evidence>
<protein>
    <submittedName>
        <fullName evidence="1">Uncharacterized protein</fullName>
    </submittedName>
</protein>
<name>A0A9K3JC46_HELAN</name>
<dbReference type="EMBL" id="MNCJ02000319">
    <property type="protein sequence ID" value="KAF5811645.1"/>
    <property type="molecule type" value="Genomic_DNA"/>
</dbReference>
<evidence type="ECO:0000313" key="2">
    <source>
        <dbReference type="Proteomes" id="UP000215914"/>
    </source>
</evidence>
<reference evidence="1" key="1">
    <citation type="journal article" date="2017" name="Nature">
        <title>The sunflower genome provides insights into oil metabolism, flowering and Asterid evolution.</title>
        <authorList>
            <person name="Badouin H."/>
            <person name="Gouzy J."/>
            <person name="Grassa C.J."/>
            <person name="Murat F."/>
            <person name="Staton S.E."/>
            <person name="Cottret L."/>
            <person name="Lelandais-Briere C."/>
            <person name="Owens G.L."/>
            <person name="Carrere S."/>
            <person name="Mayjonade B."/>
            <person name="Legrand L."/>
            <person name="Gill N."/>
            <person name="Kane N.C."/>
            <person name="Bowers J.E."/>
            <person name="Hubner S."/>
            <person name="Bellec A."/>
            <person name="Berard A."/>
            <person name="Berges H."/>
            <person name="Blanchet N."/>
            <person name="Boniface M.C."/>
            <person name="Brunel D."/>
            <person name="Catrice O."/>
            <person name="Chaidir N."/>
            <person name="Claudel C."/>
            <person name="Donnadieu C."/>
            <person name="Faraut T."/>
            <person name="Fievet G."/>
            <person name="Helmstetter N."/>
            <person name="King M."/>
            <person name="Knapp S.J."/>
            <person name="Lai Z."/>
            <person name="Le Paslier M.C."/>
            <person name="Lippi Y."/>
            <person name="Lorenzon L."/>
            <person name="Mandel J.R."/>
            <person name="Marage G."/>
            <person name="Marchand G."/>
            <person name="Marquand E."/>
            <person name="Bret-Mestries E."/>
            <person name="Morien E."/>
            <person name="Nambeesan S."/>
            <person name="Nguyen T."/>
            <person name="Pegot-Espagnet P."/>
            <person name="Pouilly N."/>
            <person name="Raftis F."/>
            <person name="Sallet E."/>
            <person name="Schiex T."/>
            <person name="Thomas J."/>
            <person name="Vandecasteele C."/>
            <person name="Vares D."/>
            <person name="Vear F."/>
            <person name="Vautrin S."/>
            <person name="Crespi M."/>
            <person name="Mangin B."/>
            <person name="Burke J.M."/>
            <person name="Salse J."/>
            <person name="Munos S."/>
            <person name="Vincourt P."/>
            <person name="Rieseberg L.H."/>
            <person name="Langlade N.B."/>
        </authorList>
    </citation>
    <scope>NUCLEOTIDE SEQUENCE</scope>
    <source>
        <tissue evidence="1">Leaves</tissue>
    </source>
</reference>
<sequence length="74" mass="8313">MFLAPVWVASPVRLSHRVRLRVVTVETRRLDHSRKWVEQTEGRHSSKPRKLKSSGPCLEGCTGFAVGLCSGLRV</sequence>
<comment type="caution">
    <text evidence="1">The sequence shown here is derived from an EMBL/GenBank/DDBJ whole genome shotgun (WGS) entry which is preliminary data.</text>
</comment>
<organism evidence="1 2">
    <name type="scientific">Helianthus annuus</name>
    <name type="common">Common sunflower</name>
    <dbReference type="NCBI Taxonomy" id="4232"/>
    <lineage>
        <taxon>Eukaryota</taxon>
        <taxon>Viridiplantae</taxon>
        <taxon>Streptophyta</taxon>
        <taxon>Embryophyta</taxon>
        <taxon>Tracheophyta</taxon>
        <taxon>Spermatophyta</taxon>
        <taxon>Magnoliopsida</taxon>
        <taxon>eudicotyledons</taxon>
        <taxon>Gunneridae</taxon>
        <taxon>Pentapetalae</taxon>
        <taxon>asterids</taxon>
        <taxon>campanulids</taxon>
        <taxon>Asterales</taxon>
        <taxon>Asteraceae</taxon>
        <taxon>Asteroideae</taxon>
        <taxon>Heliantheae alliance</taxon>
        <taxon>Heliantheae</taxon>
        <taxon>Helianthus</taxon>
    </lineage>
</organism>
<dbReference type="Proteomes" id="UP000215914">
    <property type="component" value="Unassembled WGS sequence"/>
</dbReference>
<keyword evidence="2" id="KW-1185">Reference proteome</keyword>
<dbReference type="Gramene" id="mRNA:HanXRQr2_Chr04g0183771">
    <property type="protein sequence ID" value="CDS:HanXRQr2_Chr04g0183771.1"/>
    <property type="gene ID" value="HanXRQr2_Chr04g0183771"/>
</dbReference>